<name>A0ACC1T8I3_9APHY</name>
<comment type="caution">
    <text evidence="1">The sequence shown here is derived from an EMBL/GenBank/DDBJ whole genome shotgun (WGS) entry which is preliminary data.</text>
</comment>
<sequence>MPKQSHPQLISSPTPLSFPAASPHTQSFSRLPQPTPDSFRSPQSIIHERNMSLPSRRRAYLDDATAREDDRSDIESSLPAYQSFYEDATARGQFSPLTPPSHSRIFTHSPVSTIASPSWRARRNSGVTSISIRTSSDRVESHGECTRPPSTPVDSPRTNRHDQFYFTDDLTTFDVEGCLFRVHRSMLDSSTYFQDVFARNSGRGHADDSAIHLWGVTPTGFEVLLRYLYFGAHCDTSYTVSNWVDLLAVATDLSFPLIRDVVVSKLGSPELGLDAIERIILAEKYNIPEWLLQAYVTLCQRVDPLQESEAQSLGAKMTARIARAREEILMDTIRQYEREDVAGAMGNKLSEEIRNEYRVAQIVTKTLWPTRSHGSSPP</sequence>
<evidence type="ECO:0000313" key="2">
    <source>
        <dbReference type="Proteomes" id="UP001148662"/>
    </source>
</evidence>
<protein>
    <submittedName>
        <fullName evidence="1">Uncharacterized protein</fullName>
    </submittedName>
</protein>
<dbReference type="EMBL" id="JANHOG010000296">
    <property type="protein sequence ID" value="KAJ3555815.1"/>
    <property type="molecule type" value="Genomic_DNA"/>
</dbReference>
<accession>A0ACC1T8I3</accession>
<organism evidence="1 2">
    <name type="scientific">Phlebia brevispora</name>
    <dbReference type="NCBI Taxonomy" id="194682"/>
    <lineage>
        <taxon>Eukaryota</taxon>
        <taxon>Fungi</taxon>
        <taxon>Dikarya</taxon>
        <taxon>Basidiomycota</taxon>
        <taxon>Agaricomycotina</taxon>
        <taxon>Agaricomycetes</taxon>
        <taxon>Polyporales</taxon>
        <taxon>Meruliaceae</taxon>
        <taxon>Phlebia</taxon>
    </lineage>
</organism>
<gene>
    <name evidence="1" type="ORF">NM688_g2368</name>
</gene>
<proteinExistence type="predicted"/>
<reference evidence="1" key="1">
    <citation type="submission" date="2022-07" db="EMBL/GenBank/DDBJ databases">
        <title>Genome Sequence of Phlebia brevispora.</title>
        <authorList>
            <person name="Buettner E."/>
        </authorList>
    </citation>
    <scope>NUCLEOTIDE SEQUENCE</scope>
    <source>
        <strain evidence="1">MPL23</strain>
    </source>
</reference>
<evidence type="ECO:0000313" key="1">
    <source>
        <dbReference type="EMBL" id="KAJ3555815.1"/>
    </source>
</evidence>
<keyword evidence="2" id="KW-1185">Reference proteome</keyword>
<dbReference type="Proteomes" id="UP001148662">
    <property type="component" value="Unassembled WGS sequence"/>
</dbReference>